<accession>A0A2J5HYY2</accession>
<organism evidence="1 2">
    <name type="scientific">Aspergillus taichungensis</name>
    <dbReference type="NCBI Taxonomy" id="482145"/>
    <lineage>
        <taxon>Eukaryota</taxon>
        <taxon>Fungi</taxon>
        <taxon>Dikarya</taxon>
        <taxon>Ascomycota</taxon>
        <taxon>Pezizomycotina</taxon>
        <taxon>Eurotiomycetes</taxon>
        <taxon>Eurotiomycetidae</taxon>
        <taxon>Eurotiales</taxon>
        <taxon>Aspergillaceae</taxon>
        <taxon>Aspergillus</taxon>
        <taxon>Aspergillus subgen. Circumdati</taxon>
    </lineage>
</organism>
<sequence length="143" mass="15265">MGFSEGAIVATALLLEDARRPFAHFKCGILFSAAAPWHPDGVDDAASLRCVDPRVDGVLLRVPVAIVVEEGLERLRDRSPLAGLWARTGVVDAQRALVQICDESVREVVDSRLGHRVPGSSGSSEGLGPCLLAIERTIARVVD</sequence>
<name>A0A2J5HYY2_9EURO</name>
<keyword evidence="2" id="KW-1185">Reference proteome</keyword>
<protein>
    <recommendedName>
        <fullName evidence="3">Serine hydrolase FSH domain-containing protein</fullName>
    </recommendedName>
</protein>
<gene>
    <name evidence="1" type="ORF">BDW42DRAFT_166413</name>
</gene>
<dbReference type="EMBL" id="KZ559525">
    <property type="protein sequence ID" value="PLN82691.1"/>
    <property type="molecule type" value="Genomic_DNA"/>
</dbReference>
<dbReference type="AlphaFoldDB" id="A0A2J5HYY2"/>
<evidence type="ECO:0000313" key="2">
    <source>
        <dbReference type="Proteomes" id="UP000235023"/>
    </source>
</evidence>
<dbReference type="Proteomes" id="UP000235023">
    <property type="component" value="Unassembled WGS sequence"/>
</dbReference>
<dbReference type="InterPro" id="IPR029058">
    <property type="entry name" value="AB_hydrolase_fold"/>
</dbReference>
<dbReference type="Gene3D" id="3.40.50.1820">
    <property type="entry name" value="alpha/beta hydrolase"/>
    <property type="match status" value="1"/>
</dbReference>
<reference evidence="2" key="1">
    <citation type="submission" date="2017-12" db="EMBL/GenBank/DDBJ databases">
        <authorList>
            <consortium name="DOE Joint Genome Institute"/>
            <person name="Mondo S.J."/>
            <person name="Kjaerbolling I."/>
            <person name="Vesth T.C."/>
            <person name="Frisvad J.C."/>
            <person name="Nybo J.L."/>
            <person name="Theobald S."/>
            <person name="Kuo A."/>
            <person name="Bowyer P."/>
            <person name="Matsuda Y."/>
            <person name="Lyhne E.K."/>
            <person name="Kogle M.E."/>
            <person name="Clum A."/>
            <person name="Lipzen A."/>
            <person name="Salamov A."/>
            <person name="Ngan C.Y."/>
            <person name="Daum C."/>
            <person name="Chiniquy J."/>
            <person name="Barry K."/>
            <person name="LaButti K."/>
            <person name="Haridas S."/>
            <person name="Simmons B.A."/>
            <person name="Magnuson J.K."/>
            <person name="Mortensen U.H."/>
            <person name="Larsen T.O."/>
            <person name="Grigoriev I.V."/>
            <person name="Baker S.E."/>
            <person name="Andersen M.R."/>
            <person name="Nordberg H.P."/>
            <person name="Cantor M.N."/>
            <person name="Hua S.X."/>
        </authorList>
    </citation>
    <scope>NUCLEOTIDE SEQUENCE [LARGE SCALE GENOMIC DNA]</scope>
    <source>
        <strain evidence="2">IBT 19404</strain>
    </source>
</reference>
<proteinExistence type="predicted"/>
<evidence type="ECO:0000313" key="1">
    <source>
        <dbReference type="EMBL" id="PLN82691.1"/>
    </source>
</evidence>
<evidence type="ECO:0008006" key="3">
    <source>
        <dbReference type="Google" id="ProtNLM"/>
    </source>
</evidence>
<dbReference type="OrthoDB" id="414698at2759"/>